<name>A0A848J8S8_9BACT</name>
<keyword evidence="1" id="KW-0378">Hydrolase</keyword>
<comment type="caution">
    <text evidence="3">The sequence shown here is derived from an EMBL/GenBank/DDBJ whole genome shotgun (WGS) entry which is preliminary data.</text>
</comment>
<gene>
    <name evidence="3" type="ORF">HH304_20665</name>
</gene>
<feature type="domain" description="Thioesterase" evidence="2">
    <location>
        <begin position="74"/>
        <end position="150"/>
    </location>
</feature>
<dbReference type="CDD" id="cd03443">
    <property type="entry name" value="PaaI_thioesterase"/>
    <property type="match status" value="1"/>
</dbReference>
<accession>A0A848J8S8</accession>
<dbReference type="EMBL" id="JABBNU010000017">
    <property type="protein sequence ID" value="NMM50834.1"/>
    <property type="molecule type" value="Genomic_DNA"/>
</dbReference>
<proteinExistence type="predicted"/>
<dbReference type="Gene3D" id="3.10.129.10">
    <property type="entry name" value="Hotdog Thioesterase"/>
    <property type="match status" value="1"/>
</dbReference>
<evidence type="ECO:0000259" key="2">
    <source>
        <dbReference type="Pfam" id="PF03061"/>
    </source>
</evidence>
<dbReference type="Proteomes" id="UP000559010">
    <property type="component" value="Unassembled WGS sequence"/>
</dbReference>
<protein>
    <submittedName>
        <fullName evidence="3">PaaI family thioesterase</fullName>
    </submittedName>
</protein>
<dbReference type="PANTHER" id="PTHR43240:SF1">
    <property type="entry name" value="BLR5584 PROTEIN"/>
    <property type="match status" value="1"/>
</dbReference>
<evidence type="ECO:0000313" key="3">
    <source>
        <dbReference type="EMBL" id="NMM50834.1"/>
    </source>
</evidence>
<dbReference type="InterPro" id="IPR003736">
    <property type="entry name" value="PAAI_dom"/>
</dbReference>
<evidence type="ECO:0000313" key="4">
    <source>
        <dbReference type="Proteomes" id="UP000559010"/>
    </source>
</evidence>
<keyword evidence="4" id="KW-1185">Reference proteome</keyword>
<evidence type="ECO:0000256" key="1">
    <source>
        <dbReference type="ARBA" id="ARBA00022801"/>
    </source>
</evidence>
<dbReference type="Pfam" id="PF03061">
    <property type="entry name" value="4HBT"/>
    <property type="match status" value="1"/>
</dbReference>
<dbReference type="PANTHER" id="PTHR43240">
    <property type="entry name" value="1,4-DIHYDROXY-2-NAPHTHOYL-COA THIOESTERASE 1"/>
    <property type="match status" value="1"/>
</dbReference>
<reference evidence="3 4" key="1">
    <citation type="submission" date="2020-04" db="EMBL/GenBank/DDBJ databases">
        <title>Flammeovirgaceae bacterium KN852 isolated from deep sea.</title>
        <authorList>
            <person name="Zhang D.-C."/>
        </authorList>
    </citation>
    <scope>NUCLEOTIDE SEQUENCE [LARGE SCALE GENOMIC DNA]</scope>
    <source>
        <strain evidence="3 4">KN852</strain>
    </source>
</reference>
<organism evidence="3 4">
    <name type="scientific">Marinigracilibium pacificum</name>
    <dbReference type="NCBI Taxonomy" id="2729599"/>
    <lineage>
        <taxon>Bacteria</taxon>
        <taxon>Pseudomonadati</taxon>
        <taxon>Bacteroidota</taxon>
        <taxon>Cytophagia</taxon>
        <taxon>Cytophagales</taxon>
        <taxon>Flammeovirgaceae</taxon>
        <taxon>Marinigracilibium</taxon>
    </lineage>
</organism>
<dbReference type="GO" id="GO:0005829">
    <property type="term" value="C:cytosol"/>
    <property type="evidence" value="ECO:0007669"/>
    <property type="project" value="TreeGrafter"/>
</dbReference>
<dbReference type="GO" id="GO:0061522">
    <property type="term" value="F:1,4-dihydroxy-2-naphthoyl-CoA thioesterase activity"/>
    <property type="evidence" value="ECO:0007669"/>
    <property type="project" value="TreeGrafter"/>
</dbReference>
<dbReference type="NCBIfam" id="TIGR00369">
    <property type="entry name" value="unchar_dom_1"/>
    <property type="match status" value="1"/>
</dbReference>
<dbReference type="AlphaFoldDB" id="A0A848J8S8"/>
<dbReference type="InterPro" id="IPR029069">
    <property type="entry name" value="HotDog_dom_sf"/>
</dbReference>
<dbReference type="RefSeq" id="WP_169685202.1">
    <property type="nucleotide sequence ID" value="NZ_JABBNU010000017.1"/>
</dbReference>
<dbReference type="SUPFAM" id="SSF54637">
    <property type="entry name" value="Thioesterase/thiol ester dehydrase-isomerase"/>
    <property type="match status" value="1"/>
</dbReference>
<sequence length="163" mass="18256">MKDNRSRTYTWNNPLEIFDKAMILTGIDFIKAMFEGEIPPPPIMNTLDFKMSELNEGNVVFEFHPGEYHYNPIGSVHGGVITTILDSAIGCSLHTTIQKNTAYTTLEIKINFLRKITQDTGILKTRTSIKHSGKSTALIESDLEDEAGKVYAHAVSTCMIFKI</sequence>
<dbReference type="InterPro" id="IPR006683">
    <property type="entry name" value="Thioestr_dom"/>
</dbReference>